<dbReference type="GO" id="GO:0015074">
    <property type="term" value="P:DNA integration"/>
    <property type="evidence" value="ECO:0007669"/>
    <property type="project" value="InterPro"/>
</dbReference>
<feature type="domain" description="Core-binding (CB)" evidence="4">
    <location>
        <begin position="119"/>
        <end position="213"/>
    </location>
</feature>
<dbReference type="Proteomes" id="UP000464754">
    <property type="component" value="Chromosome"/>
</dbReference>
<organism evidence="5 6">
    <name type="scientific">Amedibacterium intestinale</name>
    <dbReference type="NCBI Taxonomy" id="2583452"/>
    <lineage>
        <taxon>Bacteria</taxon>
        <taxon>Bacillati</taxon>
        <taxon>Bacillota</taxon>
        <taxon>Erysipelotrichia</taxon>
        <taxon>Erysipelotrichales</taxon>
        <taxon>Erysipelotrichaceae</taxon>
        <taxon>Amedibacterium</taxon>
    </lineage>
</organism>
<protein>
    <recommendedName>
        <fullName evidence="4">Core-binding (CB) domain-containing protein</fullName>
    </recommendedName>
</protein>
<dbReference type="KEGG" id="aarg:Aargi30884_12070"/>
<evidence type="ECO:0000256" key="3">
    <source>
        <dbReference type="PROSITE-ProRule" id="PRU01248"/>
    </source>
</evidence>
<dbReference type="SUPFAM" id="SSF56349">
    <property type="entry name" value="DNA breaking-rejoining enzymes"/>
    <property type="match status" value="1"/>
</dbReference>
<dbReference type="PROSITE" id="PS51900">
    <property type="entry name" value="CB"/>
    <property type="match status" value="1"/>
</dbReference>
<dbReference type="GO" id="GO:0003677">
    <property type="term" value="F:DNA binding"/>
    <property type="evidence" value="ECO:0007669"/>
    <property type="project" value="UniProtKB-UniRule"/>
</dbReference>
<dbReference type="Pfam" id="PF14659">
    <property type="entry name" value="Phage_int_SAM_3"/>
    <property type="match status" value="1"/>
</dbReference>
<dbReference type="InterPro" id="IPR011010">
    <property type="entry name" value="DNA_brk_join_enz"/>
</dbReference>
<reference evidence="6" key="1">
    <citation type="submission" date="2019-05" db="EMBL/GenBank/DDBJ databases">
        <title>Complete genome sequencing of Absiella argi strain JCM 30884.</title>
        <authorList>
            <person name="Sakamoto M."/>
            <person name="Murakami T."/>
            <person name="Mori H."/>
        </authorList>
    </citation>
    <scope>NUCLEOTIDE SEQUENCE [LARGE SCALE GENOMIC DNA]</scope>
    <source>
        <strain evidence="6">JCM 30884</strain>
    </source>
</reference>
<dbReference type="GO" id="GO:0006310">
    <property type="term" value="P:DNA recombination"/>
    <property type="evidence" value="ECO:0007669"/>
    <property type="project" value="UniProtKB-KW"/>
</dbReference>
<evidence type="ECO:0000313" key="6">
    <source>
        <dbReference type="Proteomes" id="UP000464754"/>
    </source>
</evidence>
<gene>
    <name evidence="5" type="ORF">Aargi30884_12070</name>
</gene>
<dbReference type="AlphaFoldDB" id="A0A6N4TIJ3"/>
<proteinExistence type="predicted"/>
<sequence>MSSEQNVTAFLRQKRDYFHIILTYQNDDDSITKLSFSTSLKVRGNKKKAEMLMQKIRVEFVIPRTDEQLEMEKKRMKLIIKKFLAESDTLEEVTPLTESNKEAQKIIKVQKPKGLLKDMLFSSYLVYWLEYVEKYTIDPNTYSTYRMNIVSKIAPYFENKVSTLSNLTITDIQEYYTQCIDGYKIGKKEYKPIKPATVKRRHANIRKALQYAVDINLIPKNPADSVELPKIEKYVSSIYTKEEIDKLFDIVRGTKLEVPVTLAAFYGLRREEAIGLRWDAINFEKKESPSITQSRSS</sequence>
<evidence type="ECO:0000259" key="4">
    <source>
        <dbReference type="PROSITE" id="PS51900"/>
    </source>
</evidence>
<keyword evidence="6" id="KW-1185">Reference proteome</keyword>
<dbReference type="Gene3D" id="1.10.443.10">
    <property type="entry name" value="Intergrase catalytic core"/>
    <property type="match status" value="1"/>
</dbReference>
<dbReference type="EMBL" id="AP019695">
    <property type="protein sequence ID" value="BBK22304.1"/>
    <property type="molecule type" value="Genomic_DNA"/>
</dbReference>
<evidence type="ECO:0000256" key="1">
    <source>
        <dbReference type="ARBA" id="ARBA00023125"/>
    </source>
</evidence>
<name>A0A6N4TIJ3_9FIRM</name>
<keyword evidence="2" id="KW-0233">DNA recombination</keyword>
<dbReference type="InterPro" id="IPR010998">
    <property type="entry name" value="Integrase_recombinase_N"/>
</dbReference>
<evidence type="ECO:0000313" key="5">
    <source>
        <dbReference type="EMBL" id="BBK22304.1"/>
    </source>
</evidence>
<accession>A0A6N4TIJ3</accession>
<keyword evidence="1 3" id="KW-0238">DNA-binding</keyword>
<dbReference type="Gene3D" id="1.10.150.130">
    <property type="match status" value="1"/>
</dbReference>
<dbReference type="InterPro" id="IPR044068">
    <property type="entry name" value="CB"/>
</dbReference>
<dbReference type="InterPro" id="IPR013762">
    <property type="entry name" value="Integrase-like_cat_sf"/>
</dbReference>
<evidence type="ECO:0000256" key="2">
    <source>
        <dbReference type="ARBA" id="ARBA00023172"/>
    </source>
</evidence>
<dbReference type="RefSeq" id="WP_118277346.1">
    <property type="nucleotide sequence ID" value="NZ_AP019695.1"/>
</dbReference>
<dbReference type="InterPro" id="IPR004107">
    <property type="entry name" value="Integrase_SAM-like_N"/>
</dbReference>